<accession>A0A2H9TPG9</accession>
<evidence type="ECO:0000313" key="3">
    <source>
        <dbReference type="Proteomes" id="UP000240830"/>
    </source>
</evidence>
<proteinExistence type="predicted"/>
<reference evidence="2 3" key="1">
    <citation type="submission" date="2016-10" db="EMBL/GenBank/DDBJ databases">
        <title>The genome of Paramicrosporidium saccamoebae is the missing link in understanding Cryptomycota and Microsporidia evolution.</title>
        <authorList>
            <person name="Quandt C.A."/>
            <person name="Beaudet D."/>
            <person name="Corsaro D."/>
            <person name="Michel R."/>
            <person name="Corradi N."/>
            <person name="James T."/>
        </authorList>
    </citation>
    <scope>NUCLEOTIDE SEQUENCE [LARGE SCALE GENOMIC DNA]</scope>
    <source>
        <strain evidence="2 3">KSL3</strain>
    </source>
</reference>
<evidence type="ECO:0000259" key="1">
    <source>
        <dbReference type="Pfam" id="PF12325"/>
    </source>
</evidence>
<dbReference type="Pfam" id="PF12325">
    <property type="entry name" value="TMF_TATA_bd"/>
    <property type="match status" value="1"/>
</dbReference>
<protein>
    <recommendedName>
        <fullName evidence="1">TATA element modulatory factor 1 TATA binding domain-containing protein</fullName>
    </recommendedName>
</protein>
<sequence>MQNLLESIDTPETRRKWGGMLKQAFANVESRFDSLDLGGLAMGGMSTSGKVDQCVETDPVERAPDGPDWTVVRETESRARLTERQYAVAMTPLKLELEEMSRKVLHLTRQLAESGSHLERISNEHEKEITEVRCHYESALEKERASKQRLFELLEKTRTDLSLQKARNQKLTEDLRVRSLETCALPVETVTTLPEAPEPATSVESEYWQDQRSSLMKTIKSLQDQLQELHSKLRDPDTVQGKLADLEERFEVALQTVGEQQDCIFCLESDLADLRELYQAQLSALNLQS</sequence>
<dbReference type="OrthoDB" id="74178at2759"/>
<organism evidence="2 3">
    <name type="scientific">Paramicrosporidium saccamoebae</name>
    <dbReference type="NCBI Taxonomy" id="1246581"/>
    <lineage>
        <taxon>Eukaryota</taxon>
        <taxon>Fungi</taxon>
        <taxon>Fungi incertae sedis</taxon>
        <taxon>Cryptomycota</taxon>
        <taxon>Cryptomycota incertae sedis</taxon>
        <taxon>Paramicrosporidium</taxon>
    </lineage>
</organism>
<dbReference type="Proteomes" id="UP000240830">
    <property type="component" value="Unassembled WGS sequence"/>
</dbReference>
<feature type="domain" description="TATA element modulatory factor 1 TATA binding" evidence="1">
    <location>
        <begin position="204"/>
        <end position="284"/>
    </location>
</feature>
<name>A0A2H9TPG9_9FUNG</name>
<comment type="caution">
    <text evidence="2">The sequence shown here is derived from an EMBL/GenBank/DDBJ whole genome shotgun (WGS) entry which is preliminary data.</text>
</comment>
<gene>
    <name evidence="2" type="ORF">PSACC_00569</name>
</gene>
<dbReference type="AlphaFoldDB" id="A0A2H9TPG9"/>
<evidence type="ECO:0000313" key="2">
    <source>
        <dbReference type="EMBL" id="PJF19616.1"/>
    </source>
</evidence>
<dbReference type="InterPro" id="IPR022091">
    <property type="entry name" value="TMF_TATA-bd"/>
</dbReference>
<dbReference type="EMBL" id="MTSL01000050">
    <property type="protein sequence ID" value="PJF19616.1"/>
    <property type="molecule type" value="Genomic_DNA"/>
</dbReference>
<keyword evidence="3" id="KW-1185">Reference proteome</keyword>